<dbReference type="InterPro" id="IPR001563">
    <property type="entry name" value="Peptidase_S10"/>
</dbReference>
<dbReference type="EMBL" id="CAJVCH010548825">
    <property type="protein sequence ID" value="CAG7828783.1"/>
    <property type="molecule type" value="Genomic_DNA"/>
</dbReference>
<evidence type="ECO:0000313" key="9">
    <source>
        <dbReference type="Proteomes" id="UP000708208"/>
    </source>
</evidence>
<dbReference type="PANTHER" id="PTHR11802">
    <property type="entry name" value="SERINE PROTEASE FAMILY S10 SERINE CARBOXYPEPTIDASE"/>
    <property type="match status" value="1"/>
</dbReference>
<accession>A0A8J2L4S2</accession>
<comment type="caution">
    <text evidence="8">The sequence shown here is derived from an EMBL/GenBank/DDBJ whole genome shotgun (WGS) entry which is preliminary data.</text>
</comment>
<keyword evidence="5" id="KW-0325">Glycoprotein</keyword>
<keyword evidence="3 7" id="KW-0732">Signal</keyword>
<evidence type="ECO:0008006" key="10">
    <source>
        <dbReference type="Google" id="ProtNLM"/>
    </source>
</evidence>
<keyword evidence="4" id="KW-0378">Hydrolase</keyword>
<evidence type="ECO:0000256" key="2">
    <source>
        <dbReference type="ARBA" id="ARBA00022670"/>
    </source>
</evidence>
<feature type="coiled-coil region" evidence="6">
    <location>
        <begin position="264"/>
        <end position="291"/>
    </location>
</feature>
<dbReference type="Proteomes" id="UP000708208">
    <property type="component" value="Unassembled WGS sequence"/>
</dbReference>
<sequence>MYHITPIVISIFAVALFYLSCIEGAPVDHSELFLTPLIKSGDLAKAKELSADHMKDFHIKSSTNENLKSFTGYLTVNDTANSNLLSSQDATETFSSNVPALETPEKAPVIMWLNEVAGSSCLKGVFLENGPFYVDDNLELRDREFTWVRKYSLLYLDVPVGSGFSFTDKEDGYAKNSEDDADEVFEALQQFFTLFSEFQALDLYFAGEGASANHIPRMVKRVEAGNKEEKLKINLKGFMVGSPFVNMKFQAKFSNSWFNMGLIDEEQRKEVEDVENKIQSLIQEKKLEEAHVELFKLIIVPNTLYSKFTGHVGQQLNYLNGTDPPVLTNFAKFIDNKEVHNYLHVGLHKFEILNFKVHDKFRSEIMAGDGKAMEAVLDNYKVLIYSCQMDPAVVHSQVTKTVEAFEWSGAAELKKAPRKIWKVGDDVAGFVKSVGKFHYVMLRKTGRYAAMDQPAWAFEMVQNFIDDIPF</sequence>
<evidence type="ECO:0000256" key="5">
    <source>
        <dbReference type="ARBA" id="ARBA00023180"/>
    </source>
</evidence>
<evidence type="ECO:0000256" key="6">
    <source>
        <dbReference type="SAM" id="Coils"/>
    </source>
</evidence>
<evidence type="ECO:0000256" key="7">
    <source>
        <dbReference type="SAM" id="SignalP"/>
    </source>
</evidence>
<keyword evidence="9" id="KW-1185">Reference proteome</keyword>
<dbReference type="GO" id="GO:0004185">
    <property type="term" value="F:serine-type carboxypeptidase activity"/>
    <property type="evidence" value="ECO:0007669"/>
    <property type="project" value="InterPro"/>
</dbReference>
<dbReference type="OrthoDB" id="443318at2759"/>
<gene>
    <name evidence="8" type="ORF">AFUS01_LOCUS38686</name>
</gene>
<name>A0A8J2L4S2_9HEXA</name>
<keyword evidence="2" id="KW-0645">Protease</keyword>
<reference evidence="8" key="1">
    <citation type="submission" date="2021-06" db="EMBL/GenBank/DDBJ databases">
        <authorList>
            <person name="Hodson N. C."/>
            <person name="Mongue J. A."/>
            <person name="Jaron S. K."/>
        </authorList>
    </citation>
    <scope>NUCLEOTIDE SEQUENCE</scope>
</reference>
<keyword evidence="6" id="KW-0175">Coiled coil</keyword>
<evidence type="ECO:0000256" key="3">
    <source>
        <dbReference type="ARBA" id="ARBA00022729"/>
    </source>
</evidence>
<dbReference type="GO" id="GO:0006508">
    <property type="term" value="P:proteolysis"/>
    <property type="evidence" value="ECO:0007669"/>
    <property type="project" value="UniProtKB-KW"/>
</dbReference>
<feature type="signal peptide" evidence="7">
    <location>
        <begin position="1"/>
        <end position="24"/>
    </location>
</feature>
<keyword evidence="1" id="KW-0121">Carboxypeptidase</keyword>
<dbReference type="Pfam" id="PF00450">
    <property type="entry name" value="Peptidase_S10"/>
    <property type="match status" value="1"/>
</dbReference>
<evidence type="ECO:0000256" key="4">
    <source>
        <dbReference type="ARBA" id="ARBA00022801"/>
    </source>
</evidence>
<organism evidence="8 9">
    <name type="scientific">Allacma fusca</name>
    <dbReference type="NCBI Taxonomy" id="39272"/>
    <lineage>
        <taxon>Eukaryota</taxon>
        <taxon>Metazoa</taxon>
        <taxon>Ecdysozoa</taxon>
        <taxon>Arthropoda</taxon>
        <taxon>Hexapoda</taxon>
        <taxon>Collembola</taxon>
        <taxon>Symphypleona</taxon>
        <taxon>Sminthuridae</taxon>
        <taxon>Allacma</taxon>
    </lineage>
</organism>
<protein>
    <recommendedName>
        <fullName evidence="10">Serine carboxypeptidase CPVL-like protein</fullName>
    </recommendedName>
</protein>
<dbReference type="AlphaFoldDB" id="A0A8J2L4S2"/>
<evidence type="ECO:0000313" key="8">
    <source>
        <dbReference type="EMBL" id="CAG7828783.1"/>
    </source>
</evidence>
<evidence type="ECO:0000256" key="1">
    <source>
        <dbReference type="ARBA" id="ARBA00022645"/>
    </source>
</evidence>
<feature type="chain" id="PRO_5035248883" description="Serine carboxypeptidase CPVL-like protein" evidence="7">
    <location>
        <begin position="25"/>
        <end position="470"/>
    </location>
</feature>
<proteinExistence type="predicted"/>
<dbReference type="PANTHER" id="PTHR11802:SF472">
    <property type="entry name" value="SERINE CARBOXYPEPTIDASE CPVL-RELATED"/>
    <property type="match status" value="1"/>
</dbReference>